<organism evidence="1 2">
    <name type="scientific">Oryzomonas rubra</name>
    <dbReference type="NCBI Taxonomy" id="2509454"/>
    <lineage>
        <taxon>Bacteria</taxon>
        <taxon>Pseudomonadati</taxon>
        <taxon>Thermodesulfobacteriota</taxon>
        <taxon>Desulfuromonadia</taxon>
        <taxon>Geobacterales</taxon>
        <taxon>Geobacteraceae</taxon>
        <taxon>Oryzomonas</taxon>
    </lineage>
</organism>
<evidence type="ECO:0000313" key="2">
    <source>
        <dbReference type="Proteomes" id="UP000324298"/>
    </source>
</evidence>
<keyword evidence="2" id="KW-1185">Reference proteome</keyword>
<dbReference type="Proteomes" id="UP000324298">
    <property type="component" value="Unassembled WGS sequence"/>
</dbReference>
<evidence type="ECO:0000313" key="1">
    <source>
        <dbReference type="EMBL" id="KAA0889091.1"/>
    </source>
</evidence>
<sequence>MAVIKKSALMVELMVTAGLVCCLAACMGDLVYRPEKKIAPAAPTVAEMNPHLPPMPDMAANNATLAGIDTSGIGVRDDVQIWIYTNYTTNVKRTVLMTMAKTIQDVMAAPPKTAEEAKNLDQSFKDAAMMLKIVRGLTQREADEMDRLLYTQTVNTPERLKAYLQYDLLLGGGTIKR</sequence>
<dbReference type="OrthoDB" id="5345918at2"/>
<accession>A0A5A9XBP6</accession>
<reference evidence="1 2" key="1">
    <citation type="submission" date="2019-04" db="EMBL/GenBank/DDBJ databases">
        <title>Geobacter ruber sp. nov., ferric-reducing bacteria isolated from paddy soil.</title>
        <authorList>
            <person name="Xu Z."/>
            <person name="Masuda Y."/>
            <person name="Itoh H."/>
            <person name="Senoo K."/>
        </authorList>
    </citation>
    <scope>NUCLEOTIDE SEQUENCE [LARGE SCALE GENOMIC DNA]</scope>
    <source>
        <strain evidence="1 2">Red88</strain>
    </source>
</reference>
<dbReference type="EMBL" id="SRSD01000009">
    <property type="protein sequence ID" value="KAA0889091.1"/>
    <property type="molecule type" value="Genomic_DNA"/>
</dbReference>
<dbReference type="RefSeq" id="WP_149308806.1">
    <property type="nucleotide sequence ID" value="NZ_SRSD01000009.1"/>
</dbReference>
<protein>
    <submittedName>
        <fullName evidence="1">Uncharacterized protein</fullName>
    </submittedName>
</protein>
<name>A0A5A9XBP6_9BACT</name>
<comment type="caution">
    <text evidence="1">The sequence shown here is derived from an EMBL/GenBank/DDBJ whole genome shotgun (WGS) entry which is preliminary data.</text>
</comment>
<gene>
    <name evidence="1" type="ORF">ET418_14685</name>
</gene>
<dbReference type="AlphaFoldDB" id="A0A5A9XBP6"/>
<proteinExistence type="predicted"/>